<evidence type="ECO:0000313" key="1">
    <source>
        <dbReference type="EMBL" id="MTT76719.1"/>
    </source>
</evidence>
<name>A0A7X2XHA3_9FIRM</name>
<dbReference type="EMBL" id="WNBM01000010">
    <property type="protein sequence ID" value="MTT76719.1"/>
    <property type="molecule type" value="Genomic_DNA"/>
</dbReference>
<proteinExistence type="predicted"/>
<dbReference type="RefSeq" id="WP_149877311.1">
    <property type="nucleotide sequence ID" value="NZ_WNBG01000013.1"/>
</dbReference>
<gene>
    <name evidence="1" type="ORF">GMD11_10680</name>
    <name evidence="2" type="ORF">GMD18_10985</name>
</gene>
<evidence type="ECO:0000313" key="2">
    <source>
        <dbReference type="EMBL" id="MTU04908.1"/>
    </source>
</evidence>
<comment type="caution">
    <text evidence="1">The sequence shown here is derived from an EMBL/GenBank/DDBJ whole genome shotgun (WGS) entry which is preliminary data.</text>
</comment>
<dbReference type="EMBL" id="WNBW01000013">
    <property type="protein sequence ID" value="MTU04908.1"/>
    <property type="molecule type" value="Genomic_DNA"/>
</dbReference>
<accession>A0A7X2XHA3</accession>
<sequence>MKFEKFAKKIGAHGTLAKGHGYSFLVSGNVAAVIPDFALNFYQITKADELTLLSEVFDNFDVDDLSKVAELNRAIVLEADGSSSAIRRIFQDHNGKEVSISNEAFGLLEKQDHVYTGSIELNEKTVNYLVVIKNQDVVGVIFQEII</sequence>
<keyword evidence="3" id="KW-1185">Reference proteome</keyword>
<dbReference type="OrthoDB" id="3034680at2"/>
<dbReference type="Proteomes" id="UP000443070">
    <property type="component" value="Unassembled WGS sequence"/>
</dbReference>
<organism evidence="1 4">
    <name type="scientific">Phascolarctobacterium faecium</name>
    <dbReference type="NCBI Taxonomy" id="33025"/>
    <lineage>
        <taxon>Bacteria</taxon>
        <taxon>Bacillati</taxon>
        <taxon>Bacillota</taxon>
        <taxon>Negativicutes</taxon>
        <taxon>Acidaminococcales</taxon>
        <taxon>Acidaminococcaceae</taxon>
        <taxon>Phascolarctobacterium</taxon>
    </lineage>
</organism>
<protein>
    <submittedName>
        <fullName evidence="1">Uncharacterized protein</fullName>
    </submittedName>
</protein>
<evidence type="ECO:0000313" key="4">
    <source>
        <dbReference type="Proteomes" id="UP000484547"/>
    </source>
</evidence>
<dbReference type="Proteomes" id="UP000484547">
    <property type="component" value="Unassembled WGS sequence"/>
</dbReference>
<dbReference type="AlphaFoldDB" id="A0A7X2XHA3"/>
<evidence type="ECO:0000313" key="3">
    <source>
        <dbReference type="Proteomes" id="UP000443070"/>
    </source>
</evidence>
<reference evidence="3 4" key="1">
    <citation type="journal article" date="2019" name="Nat. Med.">
        <title>A library of human gut bacterial isolates paired with longitudinal multiomics data enables mechanistic microbiome research.</title>
        <authorList>
            <person name="Poyet M."/>
            <person name="Groussin M."/>
            <person name="Gibbons S.M."/>
            <person name="Avila-Pacheco J."/>
            <person name="Jiang X."/>
            <person name="Kearney S.M."/>
            <person name="Perrotta A.R."/>
            <person name="Berdy B."/>
            <person name="Zhao S."/>
            <person name="Lieberman T.D."/>
            <person name="Swanson P.K."/>
            <person name="Smith M."/>
            <person name="Roesemann S."/>
            <person name="Alexander J.E."/>
            <person name="Rich S.A."/>
            <person name="Livny J."/>
            <person name="Vlamakis H."/>
            <person name="Clish C."/>
            <person name="Bullock K."/>
            <person name="Deik A."/>
            <person name="Scott J."/>
            <person name="Pierce K.A."/>
            <person name="Xavier R.J."/>
            <person name="Alm E.J."/>
        </authorList>
    </citation>
    <scope>NUCLEOTIDE SEQUENCE [LARGE SCALE GENOMIC DNA]</scope>
    <source>
        <strain evidence="1 4">BIOML-A13</strain>
        <strain evidence="2 3">BIOML-A3</strain>
    </source>
</reference>